<gene>
    <name evidence="2" type="ORF">GMD78_10535</name>
</gene>
<dbReference type="InterPro" id="IPR036927">
    <property type="entry name" value="Cyt_c_oxase-like_su1_sf"/>
</dbReference>
<evidence type="ECO:0000313" key="3">
    <source>
        <dbReference type="Proteomes" id="UP000469125"/>
    </source>
</evidence>
<dbReference type="EMBL" id="WOCA01000007">
    <property type="protein sequence ID" value="MUK88829.1"/>
    <property type="molecule type" value="Genomic_DNA"/>
</dbReference>
<feature type="transmembrane region" description="Helical" evidence="1">
    <location>
        <begin position="93"/>
        <end position="113"/>
    </location>
</feature>
<protein>
    <submittedName>
        <fullName evidence="2">Cytochrome-c oxidase</fullName>
    </submittedName>
</protein>
<name>A0A6N8FM58_9BACI</name>
<keyword evidence="1" id="KW-0472">Membrane</keyword>
<feature type="transmembrane region" description="Helical" evidence="1">
    <location>
        <begin position="36"/>
        <end position="55"/>
    </location>
</feature>
<dbReference type="Proteomes" id="UP000469125">
    <property type="component" value="Unassembled WGS sequence"/>
</dbReference>
<feature type="transmembrane region" description="Helical" evidence="1">
    <location>
        <begin position="67"/>
        <end position="87"/>
    </location>
</feature>
<reference evidence="2 3" key="1">
    <citation type="submission" date="2019-11" db="EMBL/GenBank/DDBJ databases">
        <authorList>
            <person name="Li X."/>
        </authorList>
    </citation>
    <scope>NUCLEOTIDE SEQUENCE [LARGE SCALE GENOMIC DNA]</scope>
    <source>
        <strain evidence="2 3">L9</strain>
    </source>
</reference>
<organism evidence="2 3">
    <name type="scientific">Ornithinibacillus caprae</name>
    <dbReference type="NCBI Taxonomy" id="2678566"/>
    <lineage>
        <taxon>Bacteria</taxon>
        <taxon>Bacillati</taxon>
        <taxon>Bacillota</taxon>
        <taxon>Bacilli</taxon>
        <taxon>Bacillales</taxon>
        <taxon>Bacillaceae</taxon>
        <taxon>Ornithinibacillus</taxon>
    </lineage>
</organism>
<dbReference type="SUPFAM" id="SSF81442">
    <property type="entry name" value="Cytochrome c oxidase subunit I-like"/>
    <property type="match status" value="1"/>
</dbReference>
<accession>A0A6N8FM58</accession>
<dbReference type="AlphaFoldDB" id="A0A6N8FM58"/>
<keyword evidence="3" id="KW-1185">Reference proteome</keyword>
<dbReference type="Gene3D" id="1.20.210.10">
    <property type="entry name" value="Cytochrome c oxidase-like, subunit I domain"/>
    <property type="match status" value="1"/>
</dbReference>
<evidence type="ECO:0000313" key="2">
    <source>
        <dbReference type="EMBL" id="MUK88829.1"/>
    </source>
</evidence>
<evidence type="ECO:0000256" key="1">
    <source>
        <dbReference type="SAM" id="Phobius"/>
    </source>
</evidence>
<keyword evidence="1" id="KW-1133">Transmembrane helix</keyword>
<proteinExistence type="predicted"/>
<feature type="transmembrane region" description="Helical" evidence="1">
    <location>
        <begin position="5"/>
        <end position="24"/>
    </location>
</feature>
<dbReference type="RefSeq" id="WP_155668806.1">
    <property type="nucleotide sequence ID" value="NZ_WOCA01000007.1"/>
</dbReference>
<sequence>MGNTLIKISIWYFIVGVTLGLYMSMAHNYNLTGVHVHVNLLGWVSLAIAGIFYNLYPHLVETVSAKIHFWLHNIGLPVMMGALALAILGAGDIFLTFVAIGGVVTVLGIYFFGYNMIKNLEQ</sequence>
<comment type="caution">
    <text evidence="2">The sequence shown here is derived from an EMBL/GenBank/DDBJ whole genome shotgun (WGS) entry which is preliminary data.</text>
</comment>
<keyword evidence="1" id="KW-0812">Transmembrane</keyword>